<dbReference type="AlphaFoldDB" id="A0A8H3Z6Z5"/>
<dbReference type="PIRSF" id="PIRSF001221">
    <property type="entry name" value="Amidase_fungi"/>
    <property type="match status" value="1"/>
</dbReference>
<comment type="caution">
    <text evidence="8">The sequence shown here is derived from an EMBL/GenBank/DDBJ whole genome shotgun (WGS) entry which is preliminary data.</text>
</comment>
<organism evidence="8 9">
    <name type="scientific">Venturia inaequalis</name>
    <name type="common">Apple scab fungus</name>
    <dbReference type="NCBI Taxonomy" id="5025"/>
    <lineage>
        <taxon>Eukaryota</taxon>
        <taxon>Fungi</taxon>
        <taxon>Dikarya</taxon>
        <taxon>Ascomycota</taxon>
        <taxon>Pezizomycotina</taxon>
        <taxon>Dothideomycetes</taxon>
        <taxon>Pleosporomycetidae</taxon>
        <taxon>Venturiales</taxon>
        <taxon>Venturiaceae</taxon>
        <taxon>Venturia</taxon>
    </lineage>
</organism>
<name>A0A8H3Z6Z5_VENIN</name>
<evidence type="ECO:0000256" key="5">
    <source>
        <dbReference type="PIRSR" id="PIRSR001221-1"/>
    </source>
</evidence>
<dbReference type="InterPro" id="IPR023631">
    <property type="entry name" value="Amidase_dom"/>
</dbReference>
<dbReference type="SUPFAM" id="SSF75304">
    <property type="entry name" value="Amidase signature (AS) enzymes"/>
    <property type="match status" value="1"/>
</dbReference>
<feature type="active site" description="Charge relay system" evidence="5">
    <location>
        <position position="215"/>
    </location>
</feature>
<dbReference type="PANTHER" id="PTHR46072">
    <property type="entry name" value="AMIDASE-RELATED-RELATED"/>
    <property type="match status" value="1"/>
</dbReference>
<comment type="catalytic activity">
    <reaction evidence="1">
        <text>a monocarboxylic acid amide + H2O = a monocarboxylate + NH4(+)</text>
        <dbReference type="Rhea" id="RHEA:12020"/>
        <dbReference type="ChEBI" id="CHEBI:15377"/>
        <dbReference type="ChEBI" id="CHEBI:28938"/>
        <dbReference type="ChEBI" id="CHEBI:35757"/>
        <dbReference type="ChEBI" id="CHEBI:83628"/>
        <dbReference type="EC" id="3.5.1.4"/>
    </reaction>
</comment>
<evidence type="ECO:0000256" key="4">
    <source>
        <dbReference type="ARBA" id="ARBA00022801"/>
    </source>
</evidence>
<reference evidence="8 9" key="1">
    <citation type="submission" date="2018-12" db="EMBL/GenBank/DDBJ databases">
        <title>Venturia inaequalis Genome Resource.</title>
        <authorList>
            <person name="Lichtner F.J."/>
        </authorList>
    </citation>
    <scope>NUCLEOTIDE SEQUENCE [LARGE SCALE GENOMIC DNA]</scope>
    <source>
        <strain evidence="8 9">120213</strain>
    </source>
</reference>
<dbReference type="PANTHER" id="PTHR46072:SF7">
    <property type="entry name" value="AMIDASE"/>
    <property type="match status" value="1"/>
</dbReference>
<dbReference type="InterPro" id="IPR020556">
    <property type="entry name" value="Amidase_CS"/>
</dbReference>
<protein>
    <recommendedName>
        <fullName evidence="3">amidase</fullName>
        <ecNumber evidence="3">3.5.1.4</ecNumber>
    </recommendedName>
</protein>
<dbReference type="GO" id="GO:0004040">
    <property type="term" value="F:amidase activity"/>
    <property type="evidence" value="ECO:0007669"/>
    <property type="project" value="UniProtKB-EC"/>
</dbReference>
<accession>A0A8H3Z6Z5</accession>
<proteinExistence type="inferred from homology"/>
<feature type="binding site" evidence="6">
    <location>
        <position position="215"/>
    </location>
    <ligand>
        <name>substrate</name>
    </ligand>
</feature>
<dbReference type="InterPro" id="IPR036928">
    <property type="entry name" value="AS_sf"/>
</dbReference>
<evidence type="ECO:0000256" key="2">
    <source>
        <dbReference type="ARBA" id="ARBA00009199"/>
    </source>
</evidence>
<gene>
    <name evidence="8" type="ORF">EG328_001573</name>
</gene>
<dbReference type="Pfam" id="PF01425">
    <property type="entry name" value="Amidase"/>
    <property type="match status" value="1"/>
</dbReference>
<comment type="similarity">
    <text evidence="2">Belongs to the amidase family.</text>
</comment>
<dbReference type="Gene3D" id="3.90.1300.10">
    <property type="entry name" value="Amidase signature (AS) domain"/>
    <property type="match status" value="1"/>
</dbReference>
<feature type="binding site" evidence="6">
    <location>
        <position position="189"/>
    </location>
    <ligand>
        <name>substrate</name>
    </ligand>
</feature>
<feature type="domain" description="Amidase" evidence="7">
    <location>
        <begin position="77"/>
        <end position="556"/>
    </location>
</feature>
<evidence type="ECO:0000256" key="3">
    <source>
        <dbReference type="ARBA" id="ARBA00012922"/>
    </source>
</evidence>
<evidence type="ECO:0000256" key="1">
    <source>
        <dbReference type="ARBA" id="ARBA00001311"/>
    </source>
</evidence>
<evidence type="ECO:0000313" key="9">
    <source>
        <dbReference type="Proteomes" id="UP000447873"/>
    </source>
</evidence>
<evidence type="ECO:0000259" key="7">
    <source>
        <dbReference type="Pfam" id="PF01425"/>
    </source>
</evidence>
<dbReference type="PROSITE" id="PS00571">
    <property type="entry name" value="AMIDASES"/>
    <property type="match status" value="1"/>
</dbReference>
<keyword evidence="4" id="KW-0378">Hydrolase</keyword>
<dbReference type="EMBL" id="WNWS01000014">
    <property type="protein sequence ID" value="KAE9987759.1"/>
    <property type="molecule type" value="Genomic_DNA"/>
</dbReference>
<evidence type="ECO:0000256" key="6">
    <source>
        <dbReference type="PIRSR" id="PIRSR001221-2"/>
    </source>
</evidence>
<sequence>MPTPTWQELGAQKRASILAEIPKEWLLPSIPSVEEVKDVSGTYTHQFLSAREIEITESDAEVIVEKTRGGVWSCVDVCKAFCHRAAIAHQLTNCLHEIFFTAALHDAELLDKNYAQSAPLGPLHGLPISLKDQIHVRNVETSMGYIGWLGTFEGKPRQPHHADFESELVRELRQLGAILYVKTSVPHTLMCGQTVNNIIGFTENPKNRYLTAGGSSGGEGALIGARGSVVGFGTDIGGSIRVPAAFNGLYGLRPSSGRLPYEGMANSMDGQNTILSVVGPLATTVSALRLVTKGLLSTEPWSHDPLVVEMPWRAEQEKLPEKLVFGVIRHDGVVGVTPPIKRALEMTISALKKQGHEASSPQPIKQAIANDRQQVIEWTPPPHSTLHTISSKVWSYDSGNDCNSAFALSAETPSPLMNPPYNPTDPEFTASQIAENNVAQRTIKKQYLEYWNSTVALTGTGRPVDAVLSPAAPFPAARPGAFPYYGYTSWVNLLDYTSVAFPVTQVDGGVDKVEEGYVPLNDDDKICYESYDPQIYDGAHVALQIVGRRFQEERMLAIADVTSAALKVL</sequence>
<feature type="active site" description="Acyl-ester intermediate" evidence="5">
    <location>
        <position position="239"/>
    </location>
</feature>
<feature type="active site" description="Charge relay system" evidence="5">
    <location>
        <position position="131"/>
    </location>
</feature>
<evidence type="ECO:0000313" key="8">
    <source>
        <dbReference type="EMBL" id="KAE9987759.1"/>
    </source>
</evidence>
<dbReference type="EC" id="3.5.1.4" evidence="3"/>
<feature type="binding site" evidence="6">
    <location>
        <begin position="236"/>
        <end position="239"/>
    </location>
    <ligand>
        <name>substrate</name>
    </ligand>
</feature>
<dbReference type="Proteomes" id="UP000447873">
    <property type="component" value="Unassembled WGS sequence"/>
</dbReference>